<sequence length="50" mass="5560">MKLSPQLFKRVLVLLSIAAVIGLILFSIEQIFGVNAGLDFFLGLFDGRYD</sequence>
<evidence type="ECO:0008006" key="4">
    <source>
        <dbReference type="Google" id="ProtNLM"/>
    </source>
</evidence>
<evidence type="ECO:0000256" key="1">
    <source>
        <dbReference type="SAM" id="Phobius"/>
    </source>
</evidence>
<keyword evidence="3" id="KW-1185">Reference proteome</keyword>
<keyword evidence="1" id="KW-0812">Transmembrane</keyword>
<reference evidence="3" key="1">
    <citation type="journal article" date="2019" name="Int. J. Syst. Evol. Microbiol.">
        <title>The Global Catalogue of Microorganisms (GCM) 10K type strain sequencing project: providing services to taxonomists for standard genome sequencing and annotation.</title>
        <authorList>
            <consortium name="The Broad Institute Genomics Platform"/>
            <consortium name="The Broad Institute Genome Sequencing Center for Infectious Disease"/>
            <person name="Wu L."/>
            <person name="Ma J."/>
        </authorList>
    </citation>
    <scope>NUCLEOTIDE SEQUENCE [LARGE SCALE GENOMIC DNA]</scope>
    <source>
        <strain evidence="3">TISTR 1858</strain>
    </source>
</reference>
<comment type="caution">
    <text evidence="2">The sequence shown here is derived from an EMBL/GenBank/DDBJ whole genome shotgun (WGS) entry which is preliminary data.</text>
</comment>
<evidence type="ECO:0000313" key="3">
    <source>
        <dbReference type="Proteomes" id="UP001597451"/>
    </source>
</evidence>
<feature type="transmembrane region" description="Helical" evidence="1">
    <location>
        <begin position="12"/>
        <end position="32"/>
    </location>
</feature>
<gene>
    <name evidence="2" type="ORF">ACFSUN_14635</name>
</gene>
<dbReference type="Proteomes" id="UP001597451">
    <property type="component" value="Unassembled WGS sequence"/>
</dbReference>
<proteinExistence type="predicted"/>
<dbReference type="RefSeq" id="WP_379562847.1">
    <property type="nucleotide sequence ID" value="NZ_JBHUMX010000041.1"/>
</dbReference>
<name>A0ABW5Q3A2_9BACI</name>
<accession>A0ABW5Q3A2</accession>
<organism evidence="2 3">
    <name type="scientific">Oceanobacillus kapialis</name>
    <dbReference type="NCBI Taxonomy" id="481353"/>
    <lineage>
        <taxon>Bacteria</taxon>
        <taxon>Bacillati</taxon>
        <taxon>Bacillota</taxon>
        <taxon>Bacilli</taxon>
        <taxon>Bacillales</taxon>
        <taxon>Bacillaceae</taxon>
        <taxon>Oceanobacillus</taxon>
    </lineage>
</organism>
<protein>
    <recommendedName>
        <fullName evidence="4">DNA-directed RNA polymerase subunit beta</fullName>
    </recommendedName>
</protein>
<dbReference type="EMBL" id="JBHUMX010000041">
    <property type="protein sequence ID" value="MFD2630021.1"/>
    <property type="molecule type" value="Genomic_DNA"/>
</dbReference>
<keyword evidence="1" id="KW-0472">Membrane</keyword>
<keyword evidence="1" id="KW-1133">Transmembrane helix</keyword>
<evidence type="ECO:0000313" key="2">
    <source>
        <dbReference type="EMBL" id="MFD2630021.1"/>
    </source>
</evidence>